<reference evidence="2" key="1">
    <citation type="journal article" date="2002" name="Nature">
        <title>The genome sequence and structure of rice chromosome 1.</title>
        <authorList>
            <person name="Sasaki T."/>
            <person name="Matsumoto T."/>
            <person name="Yamamoto K."/>
            <person name="Sakata K."/>
            <person name="Baba T."/>
            <person name="Katayose Y."/>
            <person name="Wu J."/>
            <person name="Niimura Y."/>
            <person name="Cheng Z."/>
            <person name="Nagamura Y."/>
            <person name="Antonio B.A."/>
            <person name="Kanamori H."/>
            <person name="Hosokawa S."/>
            <person name="Masukawa M."/>
            <person name="Arikawa K."/>
            <person name="Chiden Y."/>
            <person name="Hayashi M."/>
            <person name="Okamoto M."/>
            <person name="Ando T."/>
            <person name="Aoki H."/>
            <person name="Arita K."/>
            <person name="Hamada M."/>
            <person name="Harada C."/>
            <person name="Hijishita S."/>
            <person name="Honda M."/>
            <person name="Ichikawa Y."/>
            <person name="Idonuma A."/>
            <person name="Iijima M."/>
            <person name="Ikeda M."/>
            <person name="Ikeno M."/>
            <person name="Itoh S."/>
            <person name="Itoh T."/>
            <person name="Itoh Y."/>
            <person name="Itoh Y."/>
            <person name="Iwabuchi A."/>
            <person name="Kamiya K."/>
            <person name="Karasawa W."/>
            <person name="Katagiri S."/>
            <person name="Kikuta A."/>
            <person name="Kobayashi N."/>
            <person name="Kono I."/>
            <person name="Machita K."/>
            <person name="Maehara T."/>
            <person name="Mizuno H."/>
            <person name="Mizubayashi T."/>
            <person name="Mukai Y."/>
            <person name="Nagasaki H."/>
            <person name="Nakashima M."/>
            <person name="Nakama Y."/>
            <person name="Nakamichi Y."/>
            <person name="Nakamura M."/>
            <person name="Namiki N."/>
            <person name="Negishi M."/>
            <person name="Ohta I."/>
            <person name="Ono N."/>
            <person name="Saji S."/>
            <person name="Sakai K."/>
            <person name="Shibata M."/>
            <person name="Shimokawa T."/>
            <person name="Shomura A."/>
            <person name="Song J."/>
            <person name="Takazaki Y."/>
            <person name="Terasawa K."/>
            <person name="Tsuji K."/>
            <person name="Waki K."/>
            <person name="Yamagata H."/>
            <person name="Yamane H."/>
            <person name="Yoshiki S."/>
            <person name="Yoshihara R."/>
            <person name="Yukawa K."/>
            <person name="Zhong H."/>
            <person name="Iwama H."/>
            <person name="Endo T."/>
            <person name="Ito H."/>
            <person name="Hahn J.H."/>
            <person name="Kim H.I."/>
            <person name="Eun M.Y."/>
            <person name="Yano M."/>
            <person name="Jiang J."/>
            <person name="Gojobori T."/>
        </authorList>
    </citation>
    <scope>NUCLEOTIDE SEQUENCE [LARGE SCALE GENOMIC DNA]</scope>
</reference>
<feature type="region of interest" description="Disordered" evidence="1">
    <location>
        <begin position="32"/>
        <end position="57"/>
    </location>
</feature>
<accession>Q5NAM4</accession>
<dbReference type="EMBL" id="AP002855">
    <property type="protein sequence ID" value="BAD81480.1"/>
    <property type="molecule type" value="Genomic_DNA"/>
</dbReference>
<organism evidence="2">
    <name type="scientific">Oryza sativa subsp. japonica</name>
    <name type="common">Rice</name>
    <dbReference type="NCBI Taxonomy" id="39947"/>
    <lineage>
        <taxon>Eukaryota</taxon>
        <taxon>Viridiplantae</taxon>
        <taxon>Streptophyta</taxon>
        <taxon>Embryophyta</taxon>
        <taxon>Tracheophyta</taxon>
        <taxon>Spermatophyta</taxon>
        <taxon>Magnoliopsida</taxon>
        <taxon>Liliopsida</taxon>
        <taxon>Poales</taxon>
        <taxon>Poaceae</taxon>
        <taxon>BOP clade</taxon>
        <taxon>Oryzoideae</taxon>
        <taxon>Oryzeae</taxon>
        <taxon>Oryzinae</taxon>
        <taxon>Oryza</taxon>
        <taxon>Oryza sativa</taxon>
    </lineage>
</organism>
<proteinExistence type="predicted"/>
<gene>
    <name evidence="2" type="primary">OSJNBa0086P08.21</name>
</gene>
<evidence type="ECO:0000313" key="2">
    <source>
        <dbReference type="EMBL" id="BAD81480.1"/>
    </source>
</evidence>
<feature type="compositionally biased region" description="Polar residues" evidence="1">
    <location>
        <begin position="32"/>
        <end position="41"/>
    </location>
</feature>
<protein>
    <submittedName>
        <fullName evidence="2">Uncharacterized protein</fullName>
    </submittedName>
</protein>
<dbReference type="AlphaFoldDB" id="Q5NAM4"/>
<evidence type="ECO:0000256" key="1">
    <source>
        <dbReference type="SAM" id="MobiDB-lite"/>
    </source>
</evidence>
<name>Q5NAM4_ORYSJ</name>
<sequence>MGAGIDRAGHALLAAPLTSRFPILLILSTANGKPSVTQDGSLQRARGAGRPPPGRAG</sequence>
<dbReference type="Proteomes" id="UP000817658">
    <property type="component" value="Chromosome 1"/>
</dbReference>